<gene>
    <name evidence="1" type="ORF">MANES_06G170800</name>
</gene>
<dbReference type="EMBL" id="CM004392">
    <property type="protein sequence ID" value="OAY48604.1"/>
    <property type="molecule type" value="Genomic_DNA"/>
</dbReference>
<proteinExistence type="predicted"/>
<name>A0A2C9VRK0_MANES</name>
<organism evidence="1">
    <name type="scientific">Manihot esculenta</name>
    <name type="common">Cassava</name>
    <name type="synonym">Jatropha manihot</name>
    <dbReference type="NCBI Taxonomy" id="3983"/>
    <lineage>
        <taxon>Eukaryota</taxon>
        <taxon>Viridiplantae</taxon>
        <taxon>Streptophyta</taxon>
        <taxon>Embryophyta</taxon>
        <taxon>Tracheophyta</taxon>
        <taxon>Spermatophyta</taxon>
        <taxon>Magnoliopsida</taxon>
        <taxon>eudicotyledons</taxon>
        <taxon>Gunneridae</taxon>
        <taxon>Pentapetalae</taxon>
        <taxon>rosids</taxon>
        <taxon>fabids</taxon>
        <taxon>Malpighiales</taxon>
        <taxon>Euphorbiaceae</taxon>
        <taxon>Crotonoideae</taxon>
        <taxon>Manihoteae</taxon>
        <taxon>Manihot</taxon>
    </lineage>
</organism>
<protein>
    <submittedName>
        <fullName evidence="1">Uncharacterized protein</fullName>
    </submittedName>
</protein>
<evidence type="ECO:0000313" key="1">
    <source>
        <dbReference type="EMBL" id="OAY48604.1"/>
    </source>
</evidence>
<sequence length="82" mass="9690">MGFSPDTFRLLCLNDWRMMESFIWFCLLVLVLATDFETCSIKCVELHLTCILVKWMIRLDLKVYALWPMLNLLFCSACANFK</sequence>
<dbReference type="AlphaFoldDB" id="A0A2C9VRK0"/>
<reference evidence="1" key="1">
    <citation type="submission" date="2016-02" db="EMBL/GenBank/DDBJ databases">
        <title>WGS assembly of Manihot esculenta.</title>
        <authorList>
            <person name="Bredeson J.V."/>
            <person name="Prochnik S.E."/>
            <person name="Lyons J.B."/>
            <person name="Schmutz J."/>
            <person name="Grimwood J."/>
            <person name="Vrebalov J."/>
            <person name="Bart R.S."/>
            <person name="Amuge T."/>
            <person name="Ferguson M.E."/>
            <person name="Green R."/>
            <person name="Putnam N."/>
            <person name="Stites J."/>
            <person name="Rounsley S."/>
            <person name="Rokhsar D.S."/>
        </authorList>
    </citation>
    <scope>NUCLEOTIDE SEQUENCE [LARGE SCALE GENOMIC DNA]</scope>
    <source>
        <tissue evidence="1">Leaf</tissue>
    </source>
</reference>
<accession>A0A2C9VRK0</accession>